<keyword evidence="4" id="KW-1185">Reference proteome</keyword>
<dbReference type="EMBL" id="JAFJYH010000063">
    <property type="protein sequence ID" value="KAG4421579.1"/>
    <property type="molecule type" value="Genomic_DNA"/>
</dbReference>
<organism evidence="3 4">
    <name type="scientific">Cadophora malorum</name>
    <dbReference type="NCBI Taxonomy" id="108018"/>
    <lineage>
        <taxon>Eukaryota</taxon>
        <taxon>Fungi</taxon>
        <taxon>Dikarya</taxon>
        <taxon>Ascomycota</taxon>
        <taxon>Pezizomycotina</taxon>
        <taxon>Leotiomycetes</taxon>
        <taxon>Helotiales</taxon>
        <taxon>Ploettnerulaceae</taxon>
        <taxon>Cadophora</taxon>
    </lineage>
</organism>
<evidence type="ECO:0000313" key="4">
    <source>
        <dbReference type="Proteomes" id="UP000664132"/>
    </source>
</evidence>
<dbReference type="Proteomes" id="UP000664132">
    <property type="component" value="Unassembled WGS sequence"/>
</dbReference>
<dbReference type="OrthoDB" id="9991317at2759"/>
<protein>
    <recommendedName>
        <fullName evidence="2">CHAT domain-containing protein</fullName>
    </recommendedName>
</protein>
<evidence type="ECO:0000313" key="3">
    <source>
        <dbReference type="EMBL" id="KAG4421579.1"/>
    </source>
</evidence>
<dbReference type="InterPro" id="IPR024983">
    <property type="entry name" value="CHAT_dom"/>
</dbReference>
<reference evidence="3" key="1">
    <citation type="submission" date="2021-02" db="EMBL/GenBank/DDBJ databases">
        <title>Genome sequence Cadophora malorum strain M34.</title>
        <authorList>
            <person name="Stefanovic E."/>
            <person name="Vu D."/>
            <person name="Scully C."/>
            <person name="Dijksterhuis J."/>
            <person name="Roader J."/>
            <person name="Houbraken J."/>
        </authorList>
    </citation>
    <scope>NUCLEOTIDE SEQUENCE</scope>
    <source>
        <strain evidence="3">M34</strain>
    </source>
</reference>
<evidence type="ECO:0000259" key="2">
    <source>
        <dbReference type="Pfam" id="PF12770"/>
    </source>
</evidence>
<feature type="region of interest" description="Disordered" evidence="1">
    <location>
        <begin position="312"/>
        <end position="334"/>
    </location>
</feature>
<dbReference type="Pfam" id="PF12770">
    <property type="entry name" value="CHAT"/>
    <property type="match status" value="1"/>
</dbReference>
<evidence type="ECO:0000256" key="1">
    <source>
        <dbReference type="SAM" id="MobiDB-lite"/>
    </source>
</evidence>
<gene>
    <name evidence="3" type="ORF">IFR04_005306</name>
</gene>
<accession>A0A8H7TH97</accession>
<sequence length="1837" mass="206791">MQRIETTGPLGQGPRLKPLQQNKYWATGGWNRTNLRKQLDADAIDFVDVIESSKPWEQLKMPIVCKICEITKAHRPYLDQVHWCFHHCTQCEDCYICIDCFPTEASEKLKKDHQDHKFVQITTRPLSAPIYDGSDLDHLELFRNSKSSEQFFSYFPWFFHCFAGFQEVREFNRNQTIAALQRSPNIGSEEWLCLMEMQSYPVDWYTRTFGRGEWELLLLNMAPLLDTRIESAKASVQLNGLLLQLQKFNDEKVAYYGEGDIPCLREAERWRSVAASLAPNMMDYITYTIPLQFMTVLDPCINQTRLDRLLSGSVEEEPLEQGESTGEGRIDSLGDSLQNVHLGGREKDAAGIENLSQNDGLSEDIPKLQPDATTDQYREMTRLWPMFSGIFSNHPGYDELVSPVMMSDLSSHFEKMKPSWHSFLSRDHLVRERLWQVGYKNLPEITAKTLTILTSATMDSWPATHPHAASLFPAQKRRVRGNFEEAIKLLRPLHDAKSADVHIALELQRVYLEQGYMQKGMACGNGVAQAELIAMKVQMEEATVKLEAGDMTAAIRIGREIRLSSPIARALLSVISSYLRCFVHGKWEVALAEAAEIFGKYLVEWNPGEENPSLLVYLELYYHKIVLATSRDLEHSMPRDAGLARLKAIRQHLCNMPHSSGLAALAWEVVLTELEMLKRTIRDQYFDMEDAFSMAKYLHTEAIALPTIAEFTKSNIMKDAIINAPEILAASTMMQAEICSENGAAPEATLMAMMAASTYQKLSNDAELPPHAGQFDVKLLEIKMVGRSIPFDVVQSLHDTLRQRNDLTRLRQLRRCNVNYVLKDSPAYDWELFQRSSLRDLAKEAGDNIMCQRWNLRKYAGDTLSVASIDDAERVIANDESVAIHSSLLLVLASFNLSRAYLSVGNFLEAALNSLLHLSLTAQREDVESHQRATLNVLHIFSEAVANNTTNPEEILTRLTVFWPGWLTQKSYARWEAGEARCDEIDRFIDAALFIPNLAGRVGRENQGASEMIPKPYPVNLINYMISHLRLAFALYEALPAYLAHTVLPKLALALAAVATYVCNKELAIRTYAVGQSATHSQDFLNLATFRLKAGKLMTLLGEEDPEHWMHVVPAGRALLKSAAEKFLNLRQLAGAQMRICEANVELLRSVVTEGRARKLLLNERWQELGGRLEDLDDYVYREIVTVINLQEEAITPMTMTDILIMKTAQRLVMASPYESSQNLAYLASGPIPRKNRELVIEFCYILSDLEPFQRKPTGSALCTFIQRYKANILYRQSFSNLVPVRYLEAIESDPSALKLYREEQRLIQEGPQAMGDNRLQDLEVEMSDNPTLQPLLERRQNTLNVVPSDFHSLASVSKLTQGPESDLILIDWMKYHDYFLTIGYNVTKQEVCILELIPHCKVVQVEEWVNTHLKVDGKLLPKTLESADIFKQLYPLVRAIAGSCKKEDLLVFSPSQELHSIPLHALPYANEEDRPIIDFHPIVYTPSNLILKECILRVLESSTAPPSTASLFGRWGSESVDSEKQEQSISTSLQDISTQLSTVNIKSTIISASSLTHKAFSSNMSDCDILHFHTHVNETGVKQHLQLEPDVSSSIPSSSTVHRSLNPFVHLRQNRPNNTYNLQDAFATQIRAKLVVMMGCRSGQQQISSSEDALGLISAFFAAGASSIVATLWQFETGDASKFSGFFYKEMFAGAKVNETGLDGGGKKDGRLIDVAGAFRKAVQEMRACQKTVCRRKRTLEERLGCHVDDEQGVPYHWASFVLWGSWVMRGVGIGEGGEEVFEGVREEVLGEGSGMKPGEIADNGNGSGRVVEAEAEADVEADDFVENSNNACKAQ</sequence>
<feature type="domain" description="CHAT" evidence="2">
    <location>
        <begin position="1450"/>
        <end position="1767"/>
    </location>
</feature>
<comment type="caution">
    <text evidence="3">The sequence shown here is derived from an EMBL/GenBank/DDBJ whole genome shotgun (WGS) entry which is preliminary data.</text>
</comment>
<proteinExistence type="predicted"/>
<name>A0A8H7TH97_9HELO</name>